<keyword evidence="1" id="KW-0175">Coiled coil</keyword>
<dbReference type="PANTHER" id="PTHR47204">
    <property type="entry name" value="OS02G0168900 PROTEIN"/>
    <property type="match status" value="1"/>
</dbReference>
<dbReference type="InParanoid" id="A0A1Y2H0B0"/>
<dbReference type="PANTHER" id="PTHR47204:SF1">
    <property type="entry name" value="RIBONUCLEASE H2 SUBUNIT C"/>
    <property type="match status" value="1"/>
</dbReference>
<dbReference type="EMBL" id="MCFF01000003">
    <property type="protein sequence ID" value="ORZ27988.1"/>
    <property type="molecule type" value="Genomic_DNA"/>
</dbReference>
<dbReference type="CDD" id="cd09271">
    <property type="entry name" value="RNase_H2-C"/>
    <property type="match status" value="1"/>
</dbReference>
<dbReference type="OrthoDB" id="6222486at2759"/>
<dbReference type="RefSeq" id="XP_021885691.1">
    <property type="nucleotide sequence ID" value="XM_022022860.1"/>
</dbReference>
<reference evidence="2 3" key="1">
    <citation type="submission" date="2016-07" db="EMBL/GenBank/DDBJ databases">
        <title>Pervasive Adenine N6-methylation of Active Genes in Fungi.</title>
        <authorList>
            <consortium name="DOE Joint Genome Institute"/>
            <person name="Mondo S.J."/>
            <person name="Dannebaum R.O."/>
            <person name="Kuo R.C."/>
            <person name="Labutti K."/>
            <person name="Haridas S."/>
            <person name="Kuo A."/>
            <person name="Salamov A."/>
            <person name="Ahrendt S.R."/>
            <person name="Lipzen A."/>
            <person name="Sullivan W."/>
            <person name="Andreopoulos W.B."/>
            <person name="Clum A."/>
            <person name="Lindquist E."/>
            <person name="Daum C."/>
            <person name="Ramamoorthy G.K."/>
            <person name="Gryganskyi A."/>
            <person name="Culley D."/>
            <person name="Magnuson J.K."/>
            <person name="James T.Y."/>
            <person name="O'Malley M.A."/>
            <person name="Stajich J.E."/>
            <person name="Spatafora J.W."/>
            <person name="Visel A."/>
            <person name="Grigoriev I.V."/>
        </authorList>
    </citation>
    <scope>NUCLEOTIDE SEQUENCE [LARGE SCALE GENOMIC DNA]</scope>
    <source>
        <strain evidence="2 3">NRRL 3116</strain>
    </source>
</reference>
<keyword evidence="3" id="KW-1185">Reference proteome</keyword>
<gene>
    <name evidence="2" type="ORF">BCR41DRAFT_346345</name>
</gene>
<evidence type="ECO:0000313" key="2">
    <source>
        <dbReference type="EMBL" id="ORZ27988.1"/>
    </source>
</evidence>
<evidence type="ECO:0000313" key="3">
    <source>
        <dbReference type="Proteomes" id="UP000193648"/>
    </source>
</evidence>
<feature type="coiled-coil region" evidence="1">
    <location>
        <begin position="149"/>
        <end position="176"/>
    </location>
</feature>
<name>A0A1Y2H0B0_9FUNG</name>
<accession>A0A1Y2H0B0</accession>
<protein>
    <submittedName>
        <fullName evidence="2">Ribonuclease H2, subunit C</fullName>
    </submittedName>
</protein>
<dbReference type="Proteomes" id="UP000193648">
    <property type="component" value="Unassembled WGS sequence"/>
</dbReference>
<dbReference type="Gene3D" id="2.40.128.680">
    <property type="match status" value="1"/>
</dbReference>
<dbReference type="AlphaFoldDB" id="A0A1Y2H0B0"/>
<dbReference type="GeneID" id="33564704"/>
<evidence type="ECO:0000256" key="1">
    <source>
        <dbReference type="SAM" id="Coils"/>
    </source>
</evidence>
<proteinExistence type="predicted"/>
<sequence length="216" mass="24298">MESILEQPVATLPSPKQLDHTTLHLLPCGIHHDGNANIKSFFFLVDGEYPPPSLQKVSVSKTTEVNTATTAVPTLTPGTSEPTTITTATTEAVSTIESIAVTKPSVPEVSFRGRTLKGTVIQVPEGYKGSIYKPYEAPVKSFQQSHPQHQDVNMEEEEYEAMLKDMQEDRKRLRTEAQFDEFMVWGHDEQPTYKNEKVLRAMQWFDIAKILHEPLC</sequence>
<dbReference type="Pfam" id="PF08615">
    <property type="entry name" value="RNase_H2_suC"/>
    <property type="match status" value="1"/>
</dbReference>
<organism evidence="2 3">
    <name type="scientific">Lobosporangium transversale</name>
    <dbReference type="NCBI Taxonomy" id="64571"/>
    <lineage>
        <taxon>Eukaryota</taxon>
        <taxon>Fungi</taxon>
        <taxon>Fungi incertae sedis</taxon>
        <taxon>Mucoromycota</taxon>
        <taxon>Mortierellomycotina</taxon>
        <taxon>Mortierellomycetes</taxon>
        <taxon>Mortierellales</taxon>
        <taxon>Mortierellaceae</taxon>
        <taxon>Lobosporangium</taxon>
    </lineage>
</organism>
<dbReference type="InterPro" id="IPR013924">
    <property type="entry name" value="RNase_H2_suC"/>
</dbReference>
<comment type="caution">
    <text evidence="2">The sequence shown here is derived from an EMBL/GenBank/DDBJ whole genome shotgun (WGS) entry which is preliminary data.</text>
</comment>
<dbReference type="GO" id="GO:0032299">
    <property type="term" value="C:ribonuclease H2 complex"/>
    <property type="evidence" value="ECO:0007669"/>
    <property type="project" value="InterPro"/>
</dbReference>
<dbReference type="GO" id="GO:0006401">
    <property type="term" value="P:RNA catabolic process"/>
    <property type="evidence" value="ECO:0007669"/>
    <property type="project" value="InterPro"/>
</dbReference>